<dbReference type="GO" id="GO:0016020">
    <property type="term" value="C:membrane"/>
    <property type="evidence" value="ECO:0007669"/>
    <property type="project" value="InterPro"/>
</dbReference>
<keyword evidence="2" id="KW-0067">ATP-binding</keyword>
<evidence type="ECO:0000313" key="4">
    <source>
        <dbReference type="EMBL" id="GAF26941.1"/>
    </source>
</evidence>
<evidence type="ECO:0000259" key="3">
    <source>
        <dbReference type="PROSITE" id="PS50893"/>
    </source>
</evidence>
<keyword evidence="1" id="KW-0547">Nucleotide-binding</keyword>
<dbReference type="GO" id="GO:0005315">
    <property type="term" value="F:phosphate transmembrane transporter activity"/>
    <property type="evidence" value="ECO:0007669"/>
    <property type="project" value="InterPro"/>
</dbReference>
<dbReference type="SMART" id="SM00382">
    <property type="entry name" value="AAA"/>
    <property type="match status" value="1"/>
</dbReference>
<dbReference type="GO" id="GO:0005524">
    <property type="term" value="F:ATP binding"/>
    <property type="evidence" value="ECO:0007669"/>
    <property type="project" value="UniProtKB-KW"/>
</dbReference>
<sequence length="259" mass="28425">MPPGGEYIMGEAKFELEDVTLKRPGRNAAGEVTTTIILNKITTFFLKEKITAVLGPSGSGKSSLLRLLNRLEDPAAGRITLDGQDLQSLNIFTLRRRVGMVRQLPTLFPGTVLENISYGPRLRGIPLSRDRAGELILMVGLGTELLDRRADSLSIGQQQRVSLARTLANEPEVLLLDEPTSALDPTAAANILHLMVDLKSRLGLTIILVTHILDQARQIADEVLFMHRGEIVETAPAQQFFTAPRDPRSRLFLSGELEG</sequence>
<reference evidence="4" key="1">
    <citation type="journal article" date="2014" name="Gene">
        <title>Genome-guided analysis of transformation efficiency and carbon dioxide assimilation by Moorella thermoacetica Y72.</title>
        <authorList>
            <person name="Tsukahara K."/>
            <person name="Kita A."/>
            <person name="Nakashimada Y."/>
            <person name="Hoshino T."/>
            <person name="Murakami K."/>
        </authorList>
    </citation>
    <scope>NUCLEOTIDE SEQUENCE [LARGE SCALE GENOMIC DNA]</scope>
    <source>
        <strain evidence="4">Y72</strain>
    </source>
</reference>
<organism evidence="4">
    <name type="scientific">Moorella thermoacetica Y72</name>
    <dbReference type="NCBI Taxonomy" id="1325331"/>
    <lineage>
        <taxon>Bacteria</taxon>
        <taxon>Bacillati</taxon>
        <taxon>Bacillota</taxon>
        <taxon>Clostridia</taxon>
        <taxon>Neomoorellales</taxon>
        <taxon>Neomoorellaceae</taxon>
        <taxon>Neomoorella</taxon>
    </lineage>
</organism>
<dbReference type="InterPro" id="IPR003593">
    <property type="entry name" value="AAA+_ATPase"/>
</dbReference>
<dbReference type="InterPro" id="IPR003439">
    <property type="entry name" value="ABC_transporter-like_ATP-bd"/>
</dbReference>
<dbReference type="AlphaFoldDB" id="A0A0S6UFF2"/>
<dbReference type="InterPro" id="IPR005670">
    <property type="entry name" value="PstB-like"/>
</dbReference>
<dbReference type="Gene3D" id="3.40.50.300">
    <property type="entry name" value="P-loop containing nucleotide triphosphate hydrolases"/>
    <property type="match status" value="1"/>
</dbReference>
<dbReference type="PANTHER" id="PTHR43423:SF1">
    <property type="entry name" value="ABC TRANSPORTER I FAMILY MEMBER 17"/>
    <property type="match status" value="1"/>
</dbReference>
<evidence type="ECO:0000256" key="2">
    <source>
        <dbReference type="ARBA" id="ARBA00022840"/>
    </source>
</evidence>
<feature type="domain" description="ABC transporter" evidence="3">
    <location>
        <begin position="14"/>
        <end position="253"/>
    </location>
</feature>
<dbReference type="PROSITE" id="PS50893">
    <property type="entry name" value="ABC_TRANSPORTER_2"/>
    <property type="match status" value="1"/>
</dbReference>
<dbReference type="GO" id="GO:0016887">
    <property type="term" value="F:ATP hydrolysis activity"/>
    <property type="evidence" value="ECO:0007669"/>
    <property type="project" value="InterPro"/>
</dbReference>
<evidence type="ECO:0000256" key="1">
    <source>
        <dbReference type="ARBA" id="ARBA00022741"/>
    </source>
</evidence>
<dbReference type="Proteomes" id="UP000063718">
    <property type="component" value="Unassembled WGS sequence"/>
</dbReference>
<dbReference type="InterPro" id="IPR027417">
    <property type="entry name" value="P-loop_NTPase"/>
</dbReference>
<dbReference type="SUPFAM" id="SSF52540">
    <property type="entry name" value="P-loop containing nucleoside triphosphate hydrolases"/>
    <property type="match status" value="1"/>
</dbReference>
<dbReference type="EMBL" id="DF238840">
    <property type="protein sequence ID" value="GAF26941.1"/>
    <property type="molecule type" value="Genomic_DNA"/>
</dbReference>
<gene>
    <name evidence="4" type="ORF">MTY_2281</name>
</gene>
<accession>A0A0S6UFF2</accession>
<proteinExistence type="predicted"/>
<dbReference type="PANTHER" id="PTHR43423">
    <property type="entry name" value="ABC TRANSPORTER I FAMILY MEMBER 17"/>
    <property type="match status" value="1"/>
</dbReference>
<dbReference type="Pfam" id="PF00005">
    <property type="entry name" value="ABC_tran"/>
    <property type="match status" value="1"/>
</dbReference>
<protein>
    <submittedName>
        <fullName evidence="4">ABC-type phosphate transport system, ATPase component</fullName>
    </submittedName>
</protein>
<dbReference type="CDD" id="cd03260">
    <property type="entry name" value="ABC_PstB_phosphate_transporter"/>
    <property type="match status" value="1"/>
</dbReference>
<dbReference type="GO" id="GO:0035435">
    <property type="term" value="P:phosphate ion transmembrane transport"/>
    <property type="evidence" value="ECO:0007669"/>
    <property type="project" value="InterPro"/>
</dbReference>
<name>A0A0S6UFF2_NEOTH</name>